<dbReference type="OrthoDB" id="9806735at2"/>
<dbReference type="InterPro" id="IPR036010">
    <property type="entry name" value="2Fe-2S_ferredoxin-like_sf"/>
</dbReference>
<evidence type="ECO:0000259" key="5">
    <source>
        <dbReference type="PROSITE" id="PS51085"/>
    </source>
</evidence>
<proteinExistence type="predicted"/>
<dbReference type="InterPro" id="IPR001041">
    <property type="entry name" value="2Fe-2S_ferredoxin-type"/>
</dbReference>
<evidence type="ECO:0000256" key="1">
    <source>
        <dbReference type="ARBA" id="ARBA00004651"/>
    </source>
</evidence>
<evidence type="ECO:0000313" key="7">
    <source>
        <dbReference type="Proteomes" id="UP000309215"/>
    </source>
</evidence>
<evidence type="ECO:0000256" key="2">
    <source>
        <dbReference type="ARBA" id="ARBA00022475"/>
    </source>
</evidence>
<dbReference type="GO" id="GO:0051536">
    <property type="term" value="F:iron-sulfur cluster binding"/>
    <property type="evidence" value="ECO:0007669"/>
    <property type="project" value="InterPro"/>
</dbReference>
<organism evidence="6 7">
    <name type="scientific">Polyangium fumosum</name>
    <dbReference type="NCBI Taxonomy" id="889272"/>
    <lineage>
        <taxon>Bacteria</taxon>
        <taxon>Pseudomonadati</taxon>
        <taxon>Myxococcota</taxon>
        <taxon>Polyangia</taxon>
        <taxon>Polyangiales</taxon>
        <taxon>Polyangiaceae</taxon>
        <taxon>Polyangium</taxon>
    </lineage>
</organism>
<dbReference type="Gene3D" id="3.30.70.1230">
    <property type="entry name" value="Nucleotide cyclase"/>
    <property type="match status" value="1"/>
</dbReference>
<dbReference type="Pfam" id="PF00111">
    <property type="entry name" value="Fer2"/>
    <property type="match status" value="1"/>
</dbReference>
<dbReference type="PANTHER" id="PTHR43081:SF17">
    <property type="entry name" value="BLL5647 PROTEIN"/>
    <property type="match status" value="1"/>
</dbReference>
<evidence type="ECO:0000259" key="4">
    <source>
        <dbReference type="PROSITE" id="PS50125"/>
    </source>
</evidence>
<feature type="domain" description="2Fe-2S ferredoxin-type" evidence="5">
    <location>
        <begin position="19"/>
        <end position="113"/>
    </location>
</feature>
<dbReference type="AlphaFoldDB" id="A0A4U1J1Q5"/>
<keyword evidence="7" id="KW-1185">Reference proteome</keyword>
<protein>
    <submittedName>
        <fullName evidence="6">Adenylate/guanylate cyclase domain-containing protein</fullName>
    </submittedName>
</protein>
<dbReference type="InterPro" id="IPR050697">
    <property type="entry name" value="Adenylyl/Guanylyl_Cyclase_3/4"/>
</dbReference>
<accession>A0A4U1J1Q5</accession>
<evidence type="ECO:0000313" key="6">
    <source>
        <dbReference type="EMBL" id="TKD00309.1"/>
    </source>
</evidence>
<dbReference type="PROSITE" id="PS51085">
    <property type="entry name" value="2FE2S_FER_2"/>
    <property type="match status" value="1"/>
</dbReference>
<dbReference type="PROSITE" id="PS50125">
    <property type="entry name" value="GUANYLATE_CYCLASE_2"/>
    <property type="match status" value="1"/>
</dbReference>
<dbReference type="GO" id="GO:0004016">
    <property type="term" value="F:adenylate cyclase activity"/>
    <property type="evidence" value="ECO:0007669"/>
    <property type="project" value="UniProtKB-ARBA"/>
</dbReference>
<dbReference type="InterPro" id="IPR029787">
    <property type="entry name" value="Nucleotide_cyclase"/>
</dbReference>
<comment type="caution">
    <text evidence="6">The sequence shown here is derived from an EMBL/GenBank/DDBJ whole genome shotgun (WGS) entry which is preliminary data.</text>
</comment>
<dbReference type="SUPFAM" id="SSF55073">
    <property type="entry name" value="Nucleotide cyclase"/>
    <property type="match status" value="1"/>
</dbReference>
<name>A0A4U1J1Q5_9BACT</name>
<dbReference type="SMART" id="SM00044">
    <property type="entry name" value="CYCc"/>
    <property type="match status" value="1"/>
</dbReference>
<dbReference type="CDD" id="cd07302">
    <property type="entry name" value="CHD"/>
    <property type="match status" value="1"/>
</dbReference>
<dbReference type="Proteomes" id="UP000309215">
    <property type="component" value="Unassembled WGS sequence"/>
</dbReference>
<dbReference type="InterPro" id="IPR001054">
    <property type="entry name" value="A/G_cyclase"/>
</dbReference>
<dbReference type="CDD" id="cd00207">
    <property type="entry name" value="fer2"/>
    <property type="match status" value="1"/>
</dbReference>
<dbReference type="Pfam" id="PF00211">
    <property type="entry name" value="Guanylate_cyc"/>
    <property type="match status" value="1"/>
</dbReference>
<reference evidence="6 7" key="1">
    <citation type="submission" date="2019-04" db="EMBL/GenBank/DDBJ databases">
        <authorList>
            <person name="Li Y."/>
            <person name="Wang J."/>
        </authorList>
    </citation>
    <scope>NUCLEOTIDE SEQUENCE [LARGE SCALE GENOMIC DNA]</scope>
    <source>
        <strain evidence="6 7">DSM 14668</strain>
    </source>
</reference>
<dbReference type="GO" id="GO:0005886">
    <property type="term" value="C:plasma membrane"/>
    <property type="evidence" value="ECO:0007669"/>
    <property type="project" value="UniProtKB-SubCell"/>
</dbReference>
<dbReference type="InterPro" id="IPR012675">
    <property type="entry name" value="Beta-grasp_dom_sf"/>
</dbReference>
<comment type="subcellular location">
    <subcellularLocation>
        <location evidence="1">Cell membrane</location>
        <topology evidence="1">Multi-pass membrane protein</topology>
    </subcellularLocation>
</comment>
<dbReference type="GO" id="GO:0035556">
    <property type="term" value="P:intracellular signal transduction"/>
    <property type="evidence" value="ECO:0007669"/>
    <property type="project" value="InterPro"/>
</dbReference>
<dbReference type="SUPFAM" id="SSF54292">
    <property type="entry name" value="2Fe-2S ferredoxin-like"/>
    <property type="match status" value="1"/>
</dbReference>
<dbReference type="EMBL" id="SSMQ01000048">
    <property type="protein sequence ID" value="TKD00309.1"/>
    <property type="molecule type" value="Genomic_DNA"/>
</dbReference>
<dbReference type="PANTHER" id="PTHR43081">
    <property type="entry name" value="ADENYLATE CYCLASE, TERMINAL-DIFFERENTIATION SPECIFIC-RELATED"/>
    <property type="match status" value="1"/>
</dbReference>
<gene>
    <name evidence="6" type="ORF">E8A74_34980</name>
</gene>
<dbReference type="Gene3D" id="3.10.20.30">
    <property type="match status" value="1"/>
</dbReference>
<evidence type="ECO:0000256" key="3">
    <source>
        <dbReference type="ARBA" id="ARBA00023136"/>
    </source>
</evidence>
<dbReference type="GO" id="GO:0006171">
    <property type="term" value="P:cAMP biosynthetic process"/>
    <property type="evidence" value="ECO:0007669"/>
    <property type="project" value="TreeGrafter"/>
</dbReference>
<keyword evidence="2" id="KW-1003">Cell membrane</keyword>
<keyword evidence="3" id="KW-0472">Membrane</keyword>
<sequence length="319" mass="34062">MRNSRVSPRRAVYSRPAMPTVHYAPDGITLDAPEGQTLLAAALAAGVPHIRACGGNSRCSTCRVVVLEGLEHVDPRNEREQSLAEWFGLPPSVRMACQTTVRGPVRVRRLALDQEDVQIISRLRAGKTAALGAKLPVVVLVADIRGFTAFSEALQPYDVIYVLNRYFEAMGRVVAAEGGFINNYMGDGLTALFGADGQPEAPLRAVRAALGMFEAVKQLEPYLVTSHGRAFDIGIGMHLDEVVVGPAGASDTKLVAAMGGAVDFACRVEATNAEVGSRLLVSEPVYRAVADKVSVGRTARIAAKRGPAEHALHEITALR</sequence>
<feature type="domain" description="Guanylate cyclase" evidence="4">
    <location>
        <begin position="138"/>
        <end position="269"/>
    </location>
</feature>